<dbReference type="InterPro" id="IPR012310">
    <property type="entry name" value="DNA_ligase_ATP-dep_cent"/>
</dbReference>
<dbReference type="Gene3D" id="3.30.470.30">
    <property type="entry name" value="DNA ligase/mRNA capping enzyme"/>
    <property type="match status" value="1"/>
</dbReference>
<keyword evidence="5" id="KW-0234">DNA repair</keyword>
<dbReference type="InterPro" id="IPR029319">
    <property type="entry name" value="DNA_ligase_OB"/>
</dbReference>
<evidence type="ECO:0000259" key="6">
    <source>
        <dbReference type="PROSITE" id="PS50160"/>
    </source>
</evidence>
<dbReference type="GO" id="GO:0003910">
    <property type="term" value="F:DNA ligase (ATP) activity"/>
    <property type="evidence" value="ECO:0007669"/>
    <property type="project" value="UniProtKB-EC"/>
</dbReference>
<evidence type="ECO:0000256" key="5">
    <source>
        <dbReference type="ARBA" id="ARBA00023204"/>
    </source>
</evidence>
<evidence type="ECO:0000256" key="1">
    <source>
        <dbReference type="ARBA" id="ARBA00001968"/>
    </source>
</evidence>
<protein>
    <submittedName>
        <fullName evidence="7">DNA ligase (ATP)</fullName>
        <ecNumber evidence="7">6.5.1.1</ecNumber>
    </submittedName>
</protein>
<dbReference type="GO" id="GO:0006281">
    <property type="term" value="P:DNA repair"/>
    <property type="evidence" value="ECO:0007669"/>
    <property type="project" value="UniProtKB-KW"/>
</dbReference>
<dbReference type="InterPro" id="IPR012340">
    <property type="entry name" value="NA-bd_OB-fold"/>
</dbReference>
<organism evidence="7">
    <name type="scientific">hydrothermal vent metagenome</name>
    <dbReference type="NCBI Taxonomy" id="652676"/>
    <lineage>
        <taxon>unclassified sequences</taxon>
        <taxon>metagenomes</taxon>
        <taxon>ecological metagenomes</taxon>
    </lineage>
</organism>
<dbReference type="AlphaFoldDB" id="A0A3B1A5H6"/>
<gene>
    <name evidence="7" type="ORF">MNBD_GAMMA19-1896</name>
</gene>
<name>A0A3B1A5H6_9ZZZZ</name>
<dbReference type="EMBL" id="UOFV01000098">
    <property type="protein sequence ID" value="VAW96800.1"/>
    <property type="molecule type" value="Genomic_DNA"/>
</dbReference>
<dbReference type="Pfam" id="PF14743">
    <property type="entry name" value="DNA_ligase_OB_2"/>
    <property type="match status" value="1"/>
</dbReference>
<keyword evidence="2 7" id="KW-0436">Ligase</keyword>
<dbReference type="CDD" id="cd08041">
    <property type="entry name" value="OBF_kDNA_ligase_like"/>
    <property type="match status" value="1"/>
</dbReference>
<dbReference type="PANTHER" id="PTHR47810:SF1">
    <property type="entry name" value="DNA LIGASE B"/>
    <property type="match status" value="1"/>
</dbReference>
<dbReference type="PROSITE" id="PS50160">
    <property type="entry name" value="DNA_LIGASE_A3"/>
    <property type="match status" value="1"/>
</dbReference>
<feature type="domain" description="ATP-dependent DNA ligase family profile" evidence="6">
    <location>
        <begin position="128"/>
        <end position="231"/>
    </location>
</feature>
<evidence type="ECO:0000313" key="7">
    <source>
        <dbReference type="EMBL" id="VAW96800.1"/>
    </source>
</evidence>
<proteinExistence type="predicted"/>
<dbReference type="GO" id="GO:0005524">
    <property type="term" value="F:ATP binding"/>
    <property type="evidence" value="ECO:0007669"/>
    <property type="project" value="InterPro"/>
</dbReference>
<evidence type="ECO:0000256" key="3">
    <source>
        <dbReference type="ARBA" id="ARBA00022705"/>
    </source>
</evidence>
<reference evidence="7" key="1">
    <citation type="submission" date="2018-06" db="EMBL/GenBank/DDBJ databases">
        <authorList>
            <person name="Zhirakovskaya E."/>
        </authorList>
    </citation>
    <scope>NUCLEOTIDE SEQUENCE</scope>
</reference>
<comment type="cofactor">
    <cofactor evidence="1">
        <name>a divalent metal cation</name>
        <dbReference type="ChEBI" id="CHEBI:60240"/>
    </cofactor>
</comment>
<sequence>QYLLLSAFPFSPAFPSPPPPDNTQQSPALLLANIYQPGITLENYWVSEKLDGVRAFWNGKNFVSRQGNIFHAPEWFLSPLPKVVLDGELWMGRGKFEQLSGMVRRQSPDDSGWKNIKFMIFDLPDNAQTFDHRLKQLKKIVRDINASHIQAVNQTKISTHEALIKKLDNIVQQGGEGLMLHSGFSLYKKGRSDDLLKVKKYFDAEAIVIKHLPGKGKHTGMLGSIIVEIANGKRFKIGSGFSDTERKNPPAIGSTITYKYFGLTNKGTPRFASFLRHRNSR</sequence>
<accession>A0A3B1A5H6</accession>
<dbReference type="Pfam" id="PF01068">
    <property type="entry name" value="DNA_ligase_A_M"/>
    <property type="match status" value="1"/>
</dbReference>
<dbReference type="GO" id="GO:0006260">
    <property type="term" value="P:DNA replication"/>
    <property type="evidence" value="ECO:0007669"/>
    <property type="project" value="UniProtKB-KW"/>
</dbReference>
<dbReference type="SUPFAM" id="SSF56091">
    <property type="entry name" value="DNA ligase/mRNA capping enzyme, catalytic domain"/>
    <property type="match status" value="1"/>
</dbReference>
<dbReference type="CDD" id="cd07896">
    <property type="entry name" value="Adenylation_kDNA_ligase_like"/>
    <property type="match status" value="1"/>
</dbReference>
<dbReference type="EC" id="6.5.1.1" evidence="7"/>
<dbReference type="PANTHER" id="PTHR47810">
    <property type="entry name" value="DNA LIGASE"/>
    <property type="match status" value="1"/>
</dbReference>
<dbReference type="NCBIfam" id="NF006592">
    <property type="entry name" value="PRK09125.1"/>
    <property type="match status" value="1"/>
</dbReference>
<dbReference type="GO" id="GO:0006310">
    <property type="term" value="P:DNA recombination"/>
    <property type="evidence" value="ECO:0007669"/>
    <property type="project" value="InterPro"/>
</dbReference>
<keyword evidence="3" id="KW-0235">DNA replication</keyword>
<feature type="non-terminal residue" evidence="7">
    <location>
        <position position="1"/>
    </location>
</feature>
<evidence type="ECO:0000256" key="2">
    <source>
        <dbReference type="ARBA" id="ARBA00022598"/>
    </source>
</evidence>
<dbReference type="SUPFAM" id="SSF50249">
    <property type="entry name" value="Nucleic acid-binding proteins"/>
    <property type="match status" value="1"/>
</dbReference>
<dbReference type="InterPro" id="IPR050326">
    <property type="entry name" value="NAD_dep_DNA_ligaseB"/>
</dbReference>
<evidence type="ECO:0000256" key="4">
    <source>
        <dbReference type="ARBA" id="ARBA00022763"/>
    </source>
</evidence>
<dbReference type="Gene3D" id="3.30.1490.70">
    <property type="match status" value="1"/>
</dbReference>
<keyword evidence="4" id="KW-0227">DNA damage</keyword>
<dbReference type="Gene3D" id="2.40.50.140">
    <property type="entry name" value="Nucleic acid-binding proteins"/>
    <property type="match status" value="1"/>
</dbReference>